<keyword evidence="1" id="KW-0732">Signal</keyword>
<dbReference type="Proteomes" id="UP000272117">
    <property type="component" value="Unassembled WGS sequence"/>
</dbReference>
<keyword evidence="4" id="KW-1185">Reference proteome</keyword>
<dbReference type="EMBL" id="RJJD01000008">
    <property type="protein sequence ID" value="RNI26261.1"/>
    <property type="molecule type" value="Genomic_DNA"/>
</dbReference>
<dbReference type="Gene3D" id="3.40.50.1820">
    <property type="entry name" value="alpha/beta hydrolase"/>
    <property type="match status" value="1"/>
</dbReference>
<keyword evidence="3" id="KW-0378">Hydrolase</keyword>
<protein>
    <submittedName>
        <fullName evidence="3">Alpha/beta hydrolase</fullName>
    </submittedName>
</protein>
<dbReference type="InterPro" id="IPR029058">
    <property type="entry name" value="AB_hydrolase_fold"/>
</dbReference>
<dbReference type="GO" id="GO:0016787">
    <property type="term" value="F:hydrolase activity"/>
    <property type="evidence" value="ECO:0007669"/>
    <property type="project" value="UniProtKB-KW"/>
</dbReference>
<name>A0A3M9ML98_9BACT</name>
<feature type="domain" description="AB hydrolase-1" evidence="2">
    <location>
        <begin position="38"/>
        <end position="279"/>
    </location>
</feature>
<dbReference type="RefSeq" id="WP_123127878.1">
    <property type="nucleotide sequence ID" value="NZ_RJJD01000008.1"/>
</dbReference>
<feature type="chain" id="PRO_5018119222" evidence="1">
    <location>
        <begin position="22"/>
        <end position="288"/>
    </location>
</feature>
<dbReference type="PANTHER" id="PTHR43798">
    <property type="entry name" value="MONOACYLGLYCEROL LIPASE"/>
    <property type="match status" value="1"/>
</dbReference>
<dbReference type="SUPFAM" id="SSF53474">
    <property type="entry name" value="alpha/beta-Hydrolases"/>
    <property type="match status" value="1"/>
</dbReference>
<gene>
    <name evidence="3" type="ORF">EFB08_15770</name>
</gene>
<dbReference type="OrthoDB" id="7172093at2"/>
<sequence>MKAKITSILVLFLFLVIQVQAKTPPFKVVKSGKGPAMILIPGLNSAGEVWDETVAHYQKNYTCYVLTLPGFAGQPAVNTDHFLNSVRDEIIVYVQENKLKKPVVVGHSLGGYLALALNVKAPELFGKTVVVDGLPYIGAAQNPGATVESIKPMAEQMKKSMGKLSPEMQQQMEASYGVSMATDSAHIRKIIAWGRKSDYITTGQAMYEMYLSDLRQDIATIKAPVLVLGAWAGYKNYGVTKDITTNMYKAQFAKLPGAQVKVADTAKHFIMYDEPTWMFAQMDAFLKN</sequence>
<dbReference type="InterPro" id="IPR000073">
    <property type="entry name" value="AB_hydrolase_1"/>
</dbReference>
<organism evidence="3 4">
    <name type="scientific">Rufibacter latericius</name>
    <dbReference type="NCBI Taxonomy" id="2487040"/>
    <lineage>
        <taxon>Bacteria</taxon>
        <taxon>Pseudomonadati</taxon>
        <taxon>Bacteroidota</taxon>
        <taxon>Cytophagia</taxon>
        <taxon>Cytophagales</taxon>
        <taxon>Hymenobacteraceae</taxon>
        <taxon>Rufibacter</taxon>
    </lineage>
</organism>
<evidence type="ECO:0000259" key="2">
    <source>
        <dbReference type="Pfam" id="PF12697"/>
    </source>
</evidence>
<dbReference type="AlphaFoldDB" id="A0A3M9ML98"/>
<reference evidence="3 4" key="1">
    <citation type="submission" date="2018-11" db="EMBL/GenBank/DDBJ databases">
        <title>Rufibacter latericius sp. nov., isolated from water in Baiyang Lake.</title>
        <authorList>
            <person name="Yang Y."/>
        </authorList>
    </citation>
    <scope>NUCLEOTIDE SEQUENCE [LARGE SCALE GENOMIC DNA]</scope>
    <source>
        <strain evidence="3 4">R-22-1c-1</strain>
    </source>
</reference>
<evidence type="ECO:0000313" key="4">
    <source>
        <dbReference type="Proteomes" id="UP000272117"/>
    </source>
</evidence>
<proteinExistence type="predicted"/>
<dbReference type="Pfam" id="PF12697">
    <property type="entry name" value="Abhydrolase_6"/>
    <property type="match status" value="1"/>
</dbReference>
<accession>A0A3M9ML98</accession>
<evidence type="ECO:0000313" key="3">
    <source>
        <dbReference type="EMBL" id="RNI26261.1"/>
    </source>
</evidence>
<dbReference type="InterPro" id="IPR050266">
    <property type="entry name" value="AB_hydrolase_sf"/>
</dbReference>
<evidence type="ECO:0000256" key="1">
    <source>
        <dbReference type="SAM" id="SignalP"/>
    </source>
</evidence>
<comment type="caution">
    <text evidence="3">The sequence shown here is derived from an EMBL/GenBank/DDBJ whole genome shotgun (WGS) entry which is preliminary data.</text>
</comment>
<feature type="signal peptide" evidence="1">
    <location>
        <begin position="1"/>
        <end position="21"/>
    </location>
</feature>